<dbReference type="Proteomes" id="UP001215598">
    <property type="component" value="Unassembled WGS sequence"/>
</dbReference>
<dbReference type="EMBL" id="JARKIB010000022">
    <property type="protein sequence ID" value="KAJ7767235.1"/>
    <property type="molecule type" value="Genomic_DNA"/>
</dbReference>
<protein>
    <submittedName>
        <fullName evidence="2">Uncharacterized protein</fullName>
    </submittedName>
</protein>
<reference evidence="2" key="1">
    <citation type="submission" date="2023-03" db="EMBL/GenBank/DDBJ databases">
        <title>Massive genome expansion in bonnet fungi (Mycena s.s.) driven by repeated elements and novel gene families across ecological guilds.</title>
        <authorList>
            <consortium name="Lawrence Berkeley National Laboratory"/>
            <person name="Harder C.B."/>
            <person name="Miyauchi S."/>
            <person name="Viragh M."/>
            <person name="Kuo A."/>
            <person name="Thoen E."/>
            <person name="Andreopoulos B."/>
            <person name="Lu D."/>
            <person name="Skrede I."/>
            <person name="Drula E."/>
            <person name="Henrissat B."/>
            <person name="Morin E."/>
            <person name="Kohler A."/>
            <person name="Barry K."/>
            <person name="LaButti K."/>
            <person name="Morin E."/>
            <person name="Salamov A."/>
            <person name="Lipzen A."/>
            <person name="Mereny Z."/>
            <person name="Hegedus B."/>
            <person name="Baldrian P."/>
            <person name="Stursova M."/>
            <person name="Weitz H."/>
            <person name="Taylor A."/>
            <person name="Grigoriev I.V."/>
            <person name="Nagy L.G."/>
            <person name="Martin F."/>
            <person name="Kauserud H."/>
        </authorList>
    </citation>
    <scope>NUCLEOTIDE SEQUENCE</scope>
    <source>
        <strain evidence="2">CBHHK182m</strain>
    </source>
</reference>
<feature type="compositionally biased region" description="Basic and acidic residues" evidence="1">
    <location>
        <begin position="178"/>
        <end position="196"/>
    </location>
</feature>
<evidence type="ECO:0000313" key="2">
    <source>
        <dbReference type="EMBL" id="KAJ7767235.1"/>
    </source>
</evidence>
<evidence type="ECO:0000313" key="3">
    <source>
        <dbReference type="Proteomes" id="UP001215598"/>
    </source>
</evidence>
<name>A0AAD7NMA0_9AGAR</name>
<proteinExistence type="predicted"/>
<sequence>MIPTIKEGAPPGYLFLCPQKAFETGPFLYKLPDCPAYWSLDPLGVECLSAEDATSLGFPAIQLSVVLEGHSWDDSVYVGLRQFHQAKGFDPESQDIARHLGNPLYQVSSGRGPVFTSVNDEDSLTEVDDNLQASEEDALAVVSDEEVDEPASIHDGGTEVNEPMTIYDGDQEFNEQPSVHDRGEEADGRTRIHDEDSPVSQALKLTVSVQSILILFVILCSMYDVIW</sequence>
<keyword evidence="3" id="KW-1185">Reference proteome</keyword>
<feature type="region of interest" description="Disordered" evidence="1">
    <location>
        <begin position="173"/>
        <end position="196"/>
    </location>
</feature>
<comment type="caution">
    <text evidence="2">The sequence shown here is derived from an EMBL/GenBank/DDBJ whole genome shotgun (WGS) entry which is preliminary data.</text>
</comment>
<dbReference type="AlphaFoldDB" id="A0AAD7NMA0"/>
<organism evidence="2 3">
    <name type="scientific">Mycena metata</name>
    <dbReference type="NCBI Taxonomy" id="1033252"/>
    <lineage>
        <taxon>Eukaryota</taxon>
        <taxon>Fungi</taxon>
        <taxon>Dikarya</taxon>
        <taxon>Basidiomycota</taxon>
        <taxon>Agaricomycotina</taxon>
        <taxon>Agaricomycetes</taxon>
        <taxon>Agaricomycetidae</taxon>
        <taxon>Agaricales</taxon>
        <taxon>Marasmiineae</taxon>
        <taxon>Mycenaceae</taxon>
        <taxon>Mycena</taxon>
    </lineage>
</organism>
<accession>A0AAD7NMA0</accession>
<gene>
    <name evidence="2" type="ORF">B0H16DRAFT_353883</name>
</gene>
<evidence type="ECO:0000256" key="1">
    <source>
        <dbReference type="SAM" id="MobiDB-lite"/>
    </source>
</evidence>